<dbReference type="RefSeq" id="WP_110422811.1">
    <property type="nucleotide sequence ID" value="NZ_QGLP01000004.1"/>
</dbReference>
<evidence type="ECO:0000313" key="3">
    <source>
        <dbReference type="Proteomes" id="UP000247483"/>
    </source>
</evidence>
<feature type="transmembrane region" description="Helical" evidence="1">
    <location>
        <begin position="7"/>
        <end position="28"/>
    </location>
</feature>
<dbReference type="EMBL" id="QGLP01000004">
    <property type="protein sequence ID" value="PXZ05698.1"/>
    <property type="molecule type" value="Genomic_DNA"/>
</dbReference>
<evidence type="ECO:0000256" key="1">
    <source>
        <dbReference type="SAM" id="Phobius"/>
    </source>
</evidence>
<reference evidence="2 3" key="1">
    <citation type="submission" date="2018-05" db="EMBL/GenBank/DDBJ databases">
        <title>Reference genomes for bee gut microbiota database.</title>
        <authorList>
            <person name="Ellegaard K.M."/>
        </authorList>
    </citation>
    <scope>NUCLEOTIDE SEQUENCE [LARGE SCALE GENOMIC DNA]</scope>
    <source>
        <strain evidence="2 3">ESL0177</strain>
    </source>
</reference>
<name>A0A2V4EMC2_9GAMM</name>
<dbReference type="InterPro" id="IPR047743">
    <property type="entry name" value="YnhF-like"/>
</dbReference>
<protein>
    <submittedName>
        <fullName evidence="2">YnhF family membrane protein</fullName>
    </submittedName>
</protein>
<gene>
    <name evidence="2" type="primary">ynhF</name>
    <name evidence="2" type="ORF">DKK79_03195</name>
</gene>
<keyword evidence="1" id="KW-1133">Transmembrane helix</keyword>
<comment type="caution">
    <text evidence="2">The sequence shown here is derived from an EMBL/GenBank/DDBJ whole genome shotgun (WGS) entry which is preliminary data.</text>
</comment>
<dbReference type="Proteomes" id="UP000247483">
    <property type="component" value="Unassembled WGS sequence"/>
</dbReference>
<accession>A0A2V4EMC2</accession>
<dbReference type="AlphaFoldDB" id="A0A2V4EMC2"/>
<dbReference type="NCBIfam" id="NF033411">
    <property type="entry name" value="small_mem_YnhF"/>
    <property type="match status" value="1"/>
</dbReference>
<evidence type="ECO:0000313" key="2">
    <source>
        <dbReference type="EMBL" id="PXZ05698.1"/>
    </source>
</evidence>
<organism evidence="2 3">
    <name type="scientific">Gilliamella apicola</name>
    <dbReference type="NCBI Taxonomy" id="1196095"/>
    <lineage>
        <taxon>Bacteria</taxon>
        <taxon>Pseudomonadati</taxon>
        <taxon>Pseudomonadota</taxon>
        <taxon>Gammaproteobacteria</taxon>
        <taxon>Orbales</taxon>
        <taxon>Orbaceae</taxon>
        <taxon>Gilliamella</taxon>
    </lineage>
</organism>
<keyword evidence="1" id="KW-0812">Transmembrane</keyword>
<keyword evidence="1" id="KW-0472">Membrane</keyword>
<proteinExistence type="predicted"/>
<sequence>MCTNLKYALAITALVLTVIGVFGAIVYMN</sequence>